<dbReference type="EMBL" id="ML733571">
    <property type="protein sequence ID" value="KAB8213834.1"/>
    <property type="molecule type" value="Genomic_DNA"/>
</dbReference>
<evidence type="ECO:0000313" key="2">
    <source>
        <dbReference type="Proteomes" id="UP000326799"/>
    </source>
</evidence>
<dbReference type="SUPFAM" id="SSF82171">
    <property type="entry name" value="DPP6 N-terminal domain-like"/>
    <property type="match status" value="1"/>
</dbReference>
<evidence type="ECO:0000313" key="1">
    <source>
        <dbReference type="EMBL" id="KAB8213834.1"/>
    </source>
</evidence>
<proteinExistence type="predicted"/>
<dbReference type="PANTHER" id="PTHR19879">
    <property type="entry name" value="TRANSCRIPTION INITIATION FACTOR TFIID"/>
    <property type="match status" value="1"/>
</dbReference>
<dbReference type="Pfam" id="PF00400">
    <property type="entry name" value="WD40"/>
    <property type="match status" value="1"/>
</dbReference>
<keyword evidence="2" id="KW-1185">Reference proteome</keyword>
<dbReference type="AlphaFoldDB" id="A0A5N6EAL1"/>
<organism evidence="1 2">
    <name type="scientific">Aspergillus novoparasiticus</name>
    <dbReference type="NCBI Taxonomy" id="986946"/>
    <lineage>
        <taxon>Eukaryota</taxon>
        <taxon>Fungi</taxon>
        <taxon>Dikarya</taxon>
        <taxon>Ascomycota</taxon>
        <taxon>Pezizomycotina</taxon>
        <taxon>Eurotiomycetes</taxon>
        <taxon>Eurotiomycetidae</taxon>
        <taxon>Eurotiales</taxon>
        <taxon>Aspergillaceae</taxon>
        <taxon>Aspergillus</taxon>
        <taxon>Aspergillus subgen. Circumdati</taxon>
    </lineage>
</organism>
<sequence>MFSPDGRLLAAGSASYDQTIRIWNTATWDLVHAFENYTRSTGEFSPDGRLIAFVTCDSTTHVRDHTTGALYRTLTGYDRSPKLVAFSPNGELLASASVENPQEPHPEFHTIRIWNSLTGVLLHICELQGMRRNLKFSPNGSCITFHEGLLMFKHILKRALVSGPVIHLGRISDIMERVKGRH</sequence>
<dbReference type="Proteomes" id="UP000326799">
    <property type="component" value="Unassembled WGS sequence"/>
</dbReference>
<dbReference type="PANTHER" id="PTHR19879:SF9">
    <property type="entry name" value="TRANSCRIPTION INITIATION FACTOR TFIID SUBUNIT 5"/>
    <property type="match status" value="1"/>
</dbReference>
<protein>
    <recommendedName>
        <fullName evidence="3">WD40-repeat-containing domain protein</fullName>
    </recommendedName>
</protein>
<dbReference type="InterPro" id="IPR015943">
    <property type="entry name" value="WD40/YVTN_repeat-like_dom_sf"/>
</dbReference>
<gene>
    <name evidence="1" type="ORF">BDV33DRAFT_209849</name>
</gene>
<evidence type="ECO:0008006" key="3">
    <source>
        <dbReference type="Google" id="ProtNLM"/>
    </source>
</evidence>
<name>A0A5N6EAL1_9EURO</name>
<dbReference type="Gene3D" id="2.130.10.10">
    <property type="entry name" value="YVTN repeat-like/Quinoprotein amine dehydrogenase"/>
    <property type="match status" value="1"/>
</dbReference>
<dbReference type="InterPro" id="IPR001680">
    <property type="entry name" value="WD40_rpt"/>
</dbReference>
<reference evidence="1 2" key="1">
    <citation type="submission" date="2019-04" db="EMBL/GenBank/DDBJ databases">
        <title>Fungal friends and foes A comparative genomics study of 23 Aspergillus species from section Flavi.</title>
        <authorList>
            <consortium name="DOE Joint Genome Institute"/>
            <person name="Kjaerbolling I."/>
            <person name="Vesth T.C."/>
            <person name="Frisvad J.C."/>
            <person name="Nybo J.L."/>
            <person name="Theobald S."/>
            <person name="Kildgaard S."/>
            <person name="Petersen T.I."/>
            <person name="Kuo A."/>
            <person name="Sato A."/>
            <person name="Lyhne E.K."/>
            <person name="Kogle M.E."/>
            <person name="Wiebenga A."/>
            <person name="Kun R.S."/>
            <person name="Lubbers R.J."/>
            <person name="Makela M.R."/>
            <person name="Barry K."/>
            <person name="Chovatia M."/>
            <person name="Clum A."/>
            <person name="Daum C."/>
            <person name="Haridas S."/>
            <person name="He G."/>
            <person name="LaButti K."/>
            <person name="Lipzen A."/>
            <person name="Mondo S."/>
            <person name="Pangilinan J."/>
            <person name="Riley R."/>
            <person name="Salamov A."/>
            <person name="Simmons B.A."/>
            <person name="Magnuson J.K."/>
            <person name="Henrissat B."/>
            <person name="Mortensen U.H."/>
            <person name="Larsen T.O."/>
            <person name="De vries R.P."/>
            <person name="Grigoriev I.V."/>
            <person name="Machida M."/>
            <person name="Baker S.E."/>
            <person name="Andersen M.R."/>
        </authorList>
    </citation>
    <scope>NUCLEOTIDE SEQUENCE [LARGE SCALE GENOMIC DNA]</scope>
    <source>
        <strain evidence="1 2">CBS 126849</strain>
    </source>
</reference>
<accession>A0A5N6EAL1</accession>